<evidence type="ECO:0000313" key="3">
    <source>
        <dbReference type="Proteomes" id="UP000192578"/>
    </source>
</evidence>
<dbReference type="Proteomes" id="UP000192578">
    <property type="component" value="Unassembled WGS sequence"/>
</dbReference>
<dbReference type="EMBL" id="MTYJ01000037">
    <property type="protein sequence ID" value="OQV19550.1"/>
    <property type="molecule type" value="Genomic_DNA"/>
</dbReference>
<comment type="caution">
    <text evidence="2">The sequence shown here is derived from an EMBL/GenBank/DDBJ whole genome shotgun (WGS) entry which is preliminary data.</text>
</comment>
<protein>
    <recommendedName>
        <fullName evidence="1">DDE-1 domain-containing protein</fullName>
    </recommendedName>
</protein>
<dbReference type="AlphaFoldDB" id="A0A1W0WWI2"/>
<organism evidence="2 3">
    <name type="scientific">Hypsibius exemplaris</name>
    <name type="common">Freshwater tardigrade</name>
    <dbReference type="NCBI Taxonomy" id="2072580"/>
    <lineage>
        <taxon>Eukaryota</taxon>
        <taxon>Metazoa</taxon>
        <taxon>Ecdysozoa</taxon>
        <taxon>Tardigrada</taxon>
        <taxon>Eutardigrada</taxon>
        <taxon>Parachela</taxon>
        <taxon>Hypsibioidea</taxon>
        <taxon>Hypsibiidae</taxon>
        <taxon>Hypsibius</taxon>
    </lineage>
</organism>
<accession>A0A1W0WWI2</accession>
<reference evidence="3" key="1">
    <citation type="submission" date="2017-01" db="EMBL/GenBank/DDBJ databases">
        <title>Comparative genomics of anhydrobiosis in the tardigrade Hypsibius dujardini.</title>
        <authorList>
            <person name="Yoshida Y."/>
            <person name="Koutsovoulos G."/>
            <person name="Laetsch D."/>
            <person name="Stevens L."/>
            <person name="Kumar S."/>
            <person name="Horikawa D."/>
            <person name="Ishino K."/>
            <person name="Komine S."/>
            <person name="Tomita M."/>
            <person name="Blaxter M."/>
            <person name="Arakawa K."/>
        </authorList>
    </citation>
    <scope>NUCLEOTIDE SEQUENCE [LARGE SCALE GENOMIC DNA]</scope>
    <source>
        <strain evidence="3">Z151</strain>
    </source>
</reference>
<proteinExistence type="predicted"/>
<keyword evidence="3" id="KW-1185">Reference proteome</keyword>
<gene>
    <name evidence="2" type="ORF">BV898_06324</name>
</gene>
<evidence type="ECO:0000313" key="2">
    <source>
        <dbReference type="EMBL" id="OQV19550.1"/>
    </source>
</evidence>
<evidence type="ECO:0000259" key="1">
    <source>
        <dbReference type="Pfam" id="PF03184"/>
    </source>
</evidence>
<sequence>MPVTRKKAITAENTAEIIRLHGEGKTPQEISDLVTCSHATIMAVLHTAKSNDAQHSKLTGQRNRSCAMQVSAADEQKMMDFLSELDQFNLNWRMSKLRQVLQKYALAIGLPEEAQGSPWISSFMSRNKERITELPEVLDSSTVAVAFFKMVDTVMARLQIHGRAECIWNAELVSCCASLKNRRVAAVKTRRNGKPPVEDPNETVKALCAFSASGKNASPALFFPGNKIQHALWSAELPEETRSTVSYLVGTDGQSDCDVLLQWLQDIFTKSIVDRPILMFVDSRYGTVDCVPLLTWARDQNIHLICVPPECADVVRPLDLAARWILKKHWHTVAGKANIRKASRKPSSVVKAFITSYLTAMNEQNVQVCFSATGFFPLNTEAVSLMIRLADDQQPLPCEQNRLPEKVSPAELGQDYQDAVKTVIDVLMKEGNDAKTINKTLKQLGIAARLKVAS</sequence>
<name>A0A1W0WWI2_HYPEX</name>
<dbReference type="OrthoDB" id="6115549at2759"/>
<dbReference type="Pfam" id="PF03184">
    <property type="entry name" value="DDE_1"/>
    <property type="match status" value="1"/>
</dbReference>
<dbReference type="GO" id="GO:0003676">
    <property type="term" value="F:nucleic acid binding"/>
    <property type="evidence" value="ECO:0007669"/>
    <property type="project" value="InterPro"/>
</dbReference>
<feature type="domain" description="DDE-1" evidence="1">
    <location>
        <begin position="205"/>
        <end position="347"/>
    </location>
</feature>
<dbReference type="InterPro" id="IPR004875">
    <property type="entry name" value="DDE_SF_endonuclease_dom"/>
</dbReference>